<feature type="transmembrane region" description="Helical" evidence="1">
    <location>
        <begin position="6"/>
        <end position="27"/>
    </location>
</feature>
<sequence>MKARYLYALGLGILIPILFSFIFLEILPGDIFSNHARKLSEKEIQLEKAKSAEERFYILCDAAKLAFAAEEYDKARLYALELIGLMGAFENNWNYWNAVHDGNMVLGRLALLNGDLVKAKEYLINAGKTPGSSNLDSFGPNMSLARDLIKKGETKVVLEYFELCRRFWKLDFGKLSRWTFYVKLGITPGFGANLLY</sequence>
<evidence type="ECO:0000256" key="1">
    <source>
        <dbReference type="SAM" id="Phobius"/>
    </source>
</evidence>
<gene>
    <name evidence="2" type="ORF">PPG34_17800</name>
</gene>
<organism evidence="2 3">
    <name type="scientific">Candidatus Nitronereus thalassa</name>
    <dbReference type="NCBI Taxonomy" id="3020898"/>
    <lineage>
        <taxon>Bacteria</taxon>
        <taxon>Pseudomonadati</taxon>
        <taxon>Nitrospirota</taxon>
        <taxon>Nitrospiria</taxon>
        <taxon>Nitrospirales</taxon>
        <taxon>Nitrospiraceae</taxon>
        <taxon>Candidatus Nitronereus</taxon>
    </lineage>
</organism>
<keyword evidence="1" id="KW-0812">Transmembrane</keyword>
<evidence type="ECO:0000313" key="2">
    <source>
        <dbReference type="EMBL" id="MDT7044210.1"/>
    </source>
</evidence>
<proteinExistence type="predicted"/>
<evidence type="ECO:0000313" key="3">
    <source>
        <dbReference type="Proteomes" id="UP001250932"/>
    </source>
</evidence>
<dbReference type="RefSeq" id="WP_313834795.1">
    <property type="nucleotide sequence ID" value="NZ_JAQOUE010000002.1"/>
</dbReference>
<evidence type="ECO:0008006" key="4">
    <source>
        <dbReference type="Google" id="ProtNLM"/>
    </source>
</evidence>
<protein>
    <recommendedName>
        <fullName evidence="4">Tetratricopeptide repeat protein</fullName>
    </recommendedName>
</protein>
<keyword evidence="3" id="KW-1185">Reference proteome</keyword>
<dbReference type="EMBL" id="JAQOUE010000002">
    <property type="protein sequence ID" value="MDT7044210.1"/>
    <property type="molecule type" value="Genomic_DNA"/>
</dbReference>
<reference evidence="2 3" key="1">
    <citation type="journal article" date="2023" name="ISME J.">
        <title>Cultivation and genomic characterization of novel and ubiquitous marine nitrite-oxidizing bacteria from the Nitrospirales.</title>
        <authorList>
            <person name="Mueller A.J."/>
            <person name="Daebeler A."/>
            <person name="Herbold C.W."/>
            <person name="Kirkegaard R.H."/>
            <person name="Daims H."/>
        </authorList>
    </citation>
    <scope>NUCLEOTIDE SEQUENCE [LARGE SCALE GENOMIC DNA]</scope>
    <source>
        <strain evidence="2 3">EB</strain>
    </source>
</reference>
<keyword evidence="1" id="KW-0472">Membrane</keyword>
<accession>A0ABU3KCG7</accession>
<dbReference type="Proteomes" id="UP001250932">
    <property type="component" value="Unassembled WGS sequence"/>
</dbReference>
<name>A0ABU3KCG7_9BACT</name>
<keyword evidence="1" id="KW-1133">Transmembrane helix</keyword>
<comment type="caution">
    <text evidence="2">The sequence shown here is derived from an EMBL/GenBank/DDBJ whole genome shotgun (WGS) entry which is preliminary data.</text>
</comment>